<dbReference type="InterPro" id="IPR036390">
    <property type="entry name" value="WH_DNA-bd_sf"/>
</dbReference>
<dbReference type="Proteomes" id="UP000006158">
    <property type="component" value="Chromosome"/>
</dbReference>
<accession>I7FCP9</accession>
<dbReference type="InterPro" id="IPR002577">
    <property type="entry name" value="HTH_HxlR"/>
</dbReference>
<proteinExistence type="predicted"/>
<reference evidence="5 6" key="2">
    <citation type="journal article" date="2009" name="Genome Res.">
        <title>Ortho-proteogenomics: multiple proteomes investigation through orthology and a new MS-based protocol.</title>
        <authorList>
            <person name="Gallien S."/>
            <person name="Perrodou E."/>
            <person name="Carapito C."/>
            <person name="Deshayes C."/>
            <person name="Reyrat J.M."/>
            <person name="Van Dorsselaer A."/>
            <person name="Poch O."/>
            <person name="Schaeffer C."/>
            <person name="Lecompte O."/>
        </authorList>
    </citation>
    <scope>NUCLEOTIDE SEQUENCE [LARGE SCALE GENOMIC DNA]</scope>
    <source>
        <strain evidence="6">ATCC 700084 / mc(2)155</strain>
    </source>
</reference>
<evidence type="ECO:0000256" key="2">
    <source>
        <dbReference type="ARBA" id="ARBA00023125"/>
    </source>
</evidence>
<name>I7FCP9_MYCS2</name>
<dbReference type="Pfam" id="PF01638">
    <property type="entry name" value="HxlR"/>
    <property type="match status" value="1"/>
</dbReference>
<protein>
    <submittedName>
        <fullName evidence="5">Transcriptional regulator, HxlR family</fullName>
    </submittedName>
</protein>
<evidence type="ECO:0000259" key="4">
    <source>
        <dbReference type="PROSITE" id="PS51118"/>
    </source>
</evidence>
<dbReference type="SUPFAM" id="SSF46785">
    <property type="entry name" value="Winged helix' DNA-binding domain"/>
    <property type="match status" value="1"/>
</dbReference>
<dbReference type="InterPro" id="IPR036388">
    <property type="entry name" value="WH-like_DNA-bd_sf"/>
</dbReference>
<feature type="domain" description="HTH hxlR-type" evidence="4">
    <location>
        <begin position="8"/>
        <end position="107"/>
    </location>
</feature>
<keyword evidence="3" id="KW-0804">Transcription</keyword>
<evidence type="ECO:0000256" key="3">
    <source>
        <dbReference type="ARBA" id="ARBA00023163"/>
    </source>
</evidence>
<dbReference type="AlphaFoldDB" id="I7FCP9"/>
<gene>
    <name evidence="5" type="ordered locus">MSMEI_2831</name>
</gene>
<evidence type="ECO:0000313" key="5">
    <source>
        <dbReference type="EMBL" id="AFP39295.1"/>
    </source>
</evidence>
<dbReference type="GO" id="GO:0003677">
    <property type="term" value="F:DNA binding"/>
    <property type="evidence" value="ECO:0007669"/>
    <property type="project" value="UniProtKB-KW"/>
</dbReference>
<organism evidence="5 6">
    <name type="scientific">Mycolicibacterium smegmatis (strain ATCC 700084 / mc(2)155)</name>
    <name type="common">Mycobacterium smegmatis</name>
    <dbReference type="NCBI Taxonomy" id="246196"/>
    <lineage>
        <taxon>Bacteria</taxon>
        <taxon>Bacillati</taxon>
        <taxon>Actinomycetota</taxon>
        <taxon>Actinomycetes</taxon>
        <taxon>Mycobacteriales</taxon>
        <taxon>Mycobacteriaceae</taxon>
        <taxon>Mycolicibacterium</taxon>
    </lineage>
</organism>
<evidence type="ECO:0000313" key="6">
    <source>
        <dbReference type="Proteomes" id="UP000006158"/>
    </source>
</evidence>
<reference evidence="5 6" key="1">
    <citation type="journal article" date="2007" name="Genome Biol.">
        <title>Interrupted coding sequences in Mycobacterium smegmatis: authentic mutations or sequencing errors?</title>
        <authorList>
            <person name="Deshayes C."/>
            <person name="Perrodou E."/>
            <person name="Gallien S."/>
            <person name="Euphrasie D."/>
            <person name="Schaeffer C."/>
            <person name="Van-Dorsselaer A."/>
            <person name="Poch O."/>
            <person name="Lecompte O."/>
            <person name="Reyrat J.M."/>
        </authorList>
    </citation>
    <scope>NUCLEOTIDE SEQUENCE [LARGE SCALE GENOMIC DNA]</scope>
    <source>
        <strain evidence="6">ATCC 700084 / mc(2)155</strain>
    </source>
</reference>
<keyword evidence="2" id="KW-0238">DNA-binding</keyword>
<sequence length="124" mass="13937">MTQRTFYCGLDAALAIVGGRWKFLIVWQLAVQGAQRYGQLRARVEGVSEKVLIGALRDLEADGVVERRDHRTVPPHVEYSLTPSGVELAKVLEPLCRWGYDHMKVHTEARTEQMAHRAELAALA</sequence>
<dbReference type="PROSITE" id="PS51118">
    <property type="entry name" value="HTH_HXLR"/>
    <property type="match status" value="1"/>
</dbReference>
<dbReference type="KEGG" id="msb:LJ00_14455"/>
<dbReference type="EMBL" id="CP001663">
    <property type="protein sequence ID" value="AFP39295.1"/>
    <property type="molecule type" value="Genomic_DNA"/>
</dbReference>
<dbReference type="PANTHER" id="PTHR33204">
    <property type="entry name" value="TRANSCRIPTIONAL REGULATOR, MARR FAMILY"/>
    <property type="match status" value="1"/>
</dbReference>
<dbReference type="PATRIC" id="fig|246196.56.peg.2907"/>
<evidence type="ECO:0000256" key="1">
    <source>
        <dbReference type="ARBA" id="ARBA00023015"/>
    </source>
</evidence>
<dbReference type="PANTHER" id="PTHR33204:SF29">
    <property type="entry name" value="TRANSCRIPTIONAL REGULATOR"/>
    <property type="match status" value="1"/>
</dbReference>
<dbReference type="Gene3D" id="1.10.10.10">
    <property type="entry name" value="Winged helix-like DNA-binding domain superfamily/Winged helix DNA-binding domain"/>
    <property type="match status" value="1"/>
</dbReference>
<dbReference type="KEGG" id="msg:MSMEI_2831"/>
<keyword evidence="1" id="KW-0805">Transcription regulation</keyword>